<name>A0A061AF60_9MOLU</name>
<accession>A0A061AF60</accession>
<dbReference type="InterPro" id="IPR014962">
    <property type="entry name" value="YolD"/>
</dbReference>
<dbReference type="PATRIC" id="fig|35623.3.peg.82"/>
<dbReference type="PANTHER" id="PTHR40051">
    <property type="entry name" value="IG HYPOTHETICAL 15966"/>
    <property type="match status" value="1"/>
</dbReference>
<proteinExistence type="predicted"/>
<dbReference type="EMBL" id="LK028559">
    <property type="protein sequence ID" value="CDR30156.1"/>
    <property type="molecule type" value="Genomic_DNA"/>
</dbReference>
<dbReference type="Pfam" id="PF08863">
    <property type="entry name" value="YolD"/>
    <property type="match status" value="1"/>
</dbReference>
<keyword evidence="2" id="KW-1185">Reference proteome</keyword>
<dbReference type="HOGENOM" id="CLU_131538_3_0_14"/>
<reference evidence="2" key="1">
    <citation type="submission" date="2014-05" db="EMBL/GenBank/DDBJ databases">
        <authorList>
            <person name="Kube M."/>
        </authorList>
    </citation>
    <scope>NUCLEOTIDE SEQUENCE [LARGE SCALE GENOMIC DNA]</scope>
</reference>
<sequence length="110" mass="12861">MDKDTYIDRGIIKWLPFDGLLGFHDLIQDLKYRLGKKDKPTLSEDQLESMNETLRIALESSLEISITYYHDGYLKETLGVVKHVDMITRTLCFMDKSSYPLDDIMRLDIL</sequence>
<protein>
    <submittedName>
        <fullName evidence="1">YolD-like protein</fullName>
    </submittedName>
</protein>
<dbReference type="InParanoid" id="A0A061AF60"/>
<evidence type="ECO:0000313" key="1">
    <source>
        <dbReference type="EMBL" id="CDR30156.1"/>
    </source>
</evidence>
<dbReference type="RefSeq" id="WP_045748750.1">
    <property type="nucleotide sequence ID" value="NZ_FUZK01000002.1"/>
</dbReference>
<dbReference type="AlphaFoldDB" id="A0A061AF60"/>
<dbReference type="PANTHER" id="PTHR40051:SF1">
    <property type="entry name" value="YOLD-LIKE FAMILY PROTEIN"/>
    <property type="match status" value="1"/>
</dbReference>
<dbReference type="FunCoup" id="A0A061AF60">
    <property type="interactions" value="1"/>
</dbReference>
<organism evidence="1 2">
    <name type="scientific">Acholeplasma oculi</name>
    <dbReference type="NCBI Taxonomy" id="35623"/>
    <lineage>
        <taxon>Bacteria</taxon>
        <taxon>Bacillati</taxon>
        <taxon>Mycoplasmatota</taxon>
        <taxon>Mollicutes</taxon>
        <taxon>Acholeplasmatales</taxon>
        <taxon>Acholeplasmataceae</taxon>
        <taxon>Acholeplasma</taxon>
    </lineage>
</organism>
<gene>
    <name evidence="1" type="ORF">Aocu_00830</name>
</gene>
<dbReference type="Proteomes" id="UP000032434">
    <property type="component" value="Chromosome 1"/>
</dbReference>
<dbReference type="OrthoDB" id="384992at2"/>
<evidence type="ECO:0000313" key="2">
    <source>
        <dbReference type="Proteomes" id="UP000032434"/>
    </source>
</evidence>
<dbReference type="KEGG" id="aoc:Aocu_00830"/>